<keyword evidence="2" id="KW-1133">Transmembrane helix</keyword>
<name>A0A7R9NXS1_9NEOP</name>
<feature type="coiled-coil region" evidence="1">
    <location>
        <begin position="46"/>
        <end position="94"/>
    </location>
</feature>
<reference evidence="3" key="1">
    <citation type="submission" date="2020-11" db="EMBL/GenBank/DDBJ databases">
        <authorList>
            <person name="Tran Van P."/>
        </authorList>
    </citation>
    <scope>NUCLEOTIDE SEQUENCE</scope>
</reference>
<evidence type="ECO:0000313" key="3">
    <source>
        <dbReference type="EMBL" id="CAD7460135.1"/>
    </source>
</evidence>
<accession>A0A7R9NXS1</accession>
<keyword evidence="1" id="KW-0175">Coiled coil</keyword>
<keyword evidence="2" id="KW-0472">Membrane</keyword>
<evidence type="ECO:0000256" key="2">
    <source>
        <dbReference type="SAM" id="Phobius"/>
    </source>
</evidence>
<dbReference type="AlphaFoldDB" id="A0A7R9NXS1"/>
<evidence type="ECO:0000256" key="1">
    <source>
        <dbReference type="SAM" id="Coils"/>
    </source>
</evidence>
<gene>
    <name evidence="3" type="ORF">TTEB3V08_LOCUS8074</name>
</gene>
<dbReference type="EMBL" id="OE003418">
    <property type="protein sequence ID" value="CAD7460135.1"/>
    <property type="molecule type" value="Genomic_DNA"/>
</dbReference>
<sequence length="152" mass="17543">MAKKTSFDSIELSSLVQERVKEALQSKDVLNNLVAKITESVTRAVVKELKDLLDFNMDEIKELREEIKKRDADHSQLKRELVLSKDELEQYQRRSNLRFFGERPAAMQTGSAGLSNSSLNIVTLILLCLLYSFVLEEIQLNNTHFCARLRER</sequence>
<protein>
    <submittedName>
        <fullName evidence="3">Uncharacterized protein</fullName>
    </submittedName>
</protein>
<keyword evidence="2" id="KW-0812">Transmembrane</keyword>
<proteinExistence type="predicted"/>
<organism evidence="3">
    <name type="scientific">Timema tahoe</name>
    <dbReference type="NCBI Taxonomy" id="61484"/>
    <lineage>
        <taxon>Eukaryota</taxon>
        <taxon>Metazoa</taxon>
        <taxon>Ecdysozoa</taxon>
        <taxon>Arthropoda</taxon>
        <taxon>Hexapoda</taxon>
        <taxon>Insecta</taxon>
        <taxon>Pterygota</taxon>
        <taxon>Neoptera</taxon>
        <taxon>Polyneoptera</taxon>
        <taxon>Phasmatodea</taxon>
        <taxon>Timematodea</taxon>
        <taxon>Timematoidea</taxon>
        <taxon>Timematidae</taxon>
        <taxon>Timema</taxon>
    </lineage>
</organism>
<feature type="transmembrane region" description="Helical" evidence="2">
    <location>
        <begin position="117"/>
        <end position="135"/>
    </location>
</feature>